<dbReference type="Gene3D" id="3.40.390.10">
    <property type="entry name" value="Collagenase (Catalytic Domain)"/>
    <property type="match status" value="1"/>
</dbReference>
<dbReference type="CDD" id="cd11008">
    <property type="entry name" value="M35_deuterolysin_like"/>
    <property type="match status" value="1"/>
</dbReference>
<sequence length="358" mass="39052">MKSFVAYAALFAASVNAAAIPFWKEGKDFNPIFVTLTRLNDTKVRAAVTNRDDTEYNLFIRGTFLDEVPINKFHVRNKNSNARFAGIFQRLSYDNPAPESFRAIHPHETLAIEVELAELYDLDTDGQYDVSTAGRIYYAEANSTELTGKAMSFNSNRLSFSVSAFKAGGHSNAVDKIAKRTNIQNDCSGENLQAIHTALDNCAALATSAACNATSGPAAKMEEYFMASDESTRSTVADRLNAVADDCRQTASGPTRTYCSDVYNGCSSNVLAYTLPAYNYIAYCPLFFNNLPALTNRCHNQDQATTVLHEETHAPDVYAPGTLDNAYGYDAAMSLSRDAAVNNADTYALFANALYAGC</sequence>
<dbReference type="EMBL" id="JAAQHG020000012">
    <property type="protein sequence ID" value="KAL1587067.1"/>
    <property type="molecule type" value="Genomic_DNA"/>
</dbReference>
<evidence type="ECO:0000256" key="2">
    <source>
        <dbReference type="ARBA" id="ARBA00010279"/>
    </source>
</evidence>
<comment type="catalytic activity">
    <reaction evidence="1 13">
        <text>Preferential cleavage of bonds with hydrophobic residues in P1'. Also 3-Asn-|-Gln-4 and 8-Gly-|-Ser-9 bonds in insulin B chain.</text>
        <dbReference type="EC" id="3.4.24.39"/>
    </reaction>
</comment>
<dbReference type="GO" id="GO:0046872">
    <property type="term" value="F:metal ion binding"/>
    <property type="evidence" value="ECO:0007669"/>
    <property type="project" value="UniProtKB-KW"/>
</dbReference>
<protein>
    <recommendedName>
        <fullName evidence="13">Neutral protease 2</fullName>
        <ecNumber evidence="13">3.4.24.39</ecNumber>
    </recommendedName>
    <alternativeName>
        <fullName evidence="13">Deuterolysin</fullName>
    </alternativeName>
</protein>
<keyword evidence="13" id="KW-0964">Secreted</keyword>
<feature type="chain" id="PRO_5044045380" description="Neutral protease 2" evidence="13">
    <location>
        <begin position="20"/>
        <end position="358"/>
    </location>
</feature>
<evidence type="ECO:0000313" key="15">
    <source>
        <dbReference type="Proteomes" id="UP000803884"/>
    </source>
</evidence>
<dbReference type="InterPro" id="IPR050414">
    <property type="entry name" value="Fungal_M35_metalloproteases"/>
</dbReference>
<keyword evidence="4 13" id="KW-0165">Cleavage on pair of basic residues</keyword>
<comment type="cofactor">
    <cofactor evidence="12 13">
        <name>Zn(2+)</name>
        <dbReference type="ChEBI" id="CHEBI:29105"/>
    </cofactor>
    <text evidence="12 13">Binds 1 zinc ion per subunit.</text>
</comment>
<dbReference type="AlphaFoldDB" id="A0AB34KPN2"/>
<dbReference type="SUPFAM" id="SSF55486">
    <property type="entry name" value="Metalloproteases ('zincins'), catalytic domain"/>
    <property type="match status" value="1"/>
</dbReference>
<evidence type="ECO:0000313" key="14">
    <source>
        <dbReference type="EMBL" id="KAL1587067.1"/>
    </source>
</evidence>
<keyword evidence="5 12" id="KW-0479">Metal-binding</keyword>
<comment type="subcellular location">
    <subcellularLocation>
        <location evidence="13">Secreted</location>
    </subcellularLocation>
</comment>
<comment type="caution">
    <text evidence="14">The sequence shown here is derived from an EMBL/GenBank/DDBJ whole genome shotgun (WGS) entry which is preliminary data.</text>
</comment>
<comment type="similarity">
    <text evidence="2 13">Belongs to the peptidase M35 family.</text>
</comment>
<dbReference type="PANTHER" id="PTHR37016">
    <property type="match status" value="1"/>
</dbReference>
<feature type="binding site" evidence="12">
    <location>
        <position position="313"/>
    </location>
    <ligand>
        <name>Zn(2+)</name>
        <dbReference type="ChEBI" id="CHEBI:29105"/>
        <note>catalytic</note>
    </ligand>
</feature>
<dbReference type="GeneID" id="96005598"/>
<keyword evidence="10" id="KW-0865">Zymogen</keyword>
<dbReference type="Proteomes" id="UP000803884">
    <property type="component" value="Unassembled WGS sequence"/>
</dbReference>
<dbReference type="InterPro" id="IPR024079">
    <property type="entry name" value="MetalloPept_cat_dom_sf"/>
</dbReference>
<feature type="binding site" evidence="12">
    <location>
        <position position="309"/>
    </location>
    <ligand>
        <name>Zn(2+)</name>
        <dbReference type="ChEBI" id="CHEBI:29105"/>
        <note>catalytic</note>
    </ligand>
</feature>
<comment type="function">
    <text evidence="13">Secreted metalloproteinase that allows assimilation of proteinaceous substrates. Shows high activities on basic nuclear substrates such as histone and protamine.</text>
</comment>
<dbReference type="GO" id="GO:0004222">
    <property type="term" value="F:metalloendopeptidase activity"/>
    <property type="evidence" value="ECO:0007669"/>
    <property type="project" value="InterPro"/>
</dbReference>
<evidence type="ECO:0000256" key="7">
    <source>
        <dbReference type="ARBA" id="ARBA00022801"/>
    </source>
</evidence>
<feature type="binding site" evidence="12">
    <location>
        <position position="324"/>
    </location>
    <ligand>
        <name>Zn(2+)</name>
        <dbReference type="ChEBI" id="CHEBI:29105"/>
        <note>catalytic</note>
    </ligand>
</feature>
<gene>
    <name evidence="14" type="ORF">WHR41_04154</name>
</gene>
<dbReference type="PANTHER" id="PTHR37016:SF3">
    <property type="entry name" value="NEUTRAL PROTEASE 2-RELATED"/>
    <property type="match status" value="1"/>
</dbReference>
<organism evidence="14 15">
    <name type="scientific">Cladosporium halotolerans</name>
    <dbReference type="NCBI Taxonomy" id="1052096"/>
    <lineage>
        <taxon>Eukaryota</taxon>
        <taxon>Fungi</taxon>
        <taxon>Dikarya</taxon>
        <taxon>Ascomycota</taxon>
        <taxon>Pezizomycotina</taxon>
        <taxon>Dothideomycetes</taxon>
        <taxon>Dothideomycetidae</taxon>
        <taxon>Cladosporiales</taxon>
        <taxon>Cladosporiaceae</taxon>
        <taxon>Cladosporium</taxon>
    </lineage>
</organism>
<keyword evidence="15" id="KW-1185">Reference proteome</keyword>
<evidence type="ECO:0000256" key="6">
    <source>
        <dbReference type="ARBA" id="ARBA00022729"/>
    </source>
</evidence>
<keyword evidence="6 13" id="KW-0732">Signal</keyword>
<evidence type="ECO:0000256" key="8">
    <source>
        <dbReference type="ARBA" id="ARBA00022833"/>
    </source>
</evidence>
<keyword evidence="8 12" id="KW-0862">Zinc</keyword>
<evidence type="ECO:0000256" key="13">
    <source>
        <dbReference type="RuleBase" id="RU361126"/>
    </source>
</evidence>
<evidence type="ECO:0000256" key="10">
    <source>
        <dbReference type="ARBA" id="ARBA00023145"/>
    </source>
</evidence>
<evidence type="ECO:0000256" key="5">
    <source>
        <dbReference type="ARBA" id="ARBA00022723"/>
    </source>
</evidence>
<evidence type="ECO:0000256" key="3">
    <source>
        <dbReference type="ARBA" id="ARBA00022670"/>
    </source>
</evidence>
<proteinExistence type="inferred from homology"/>
<feature type="active site" evidence="11">
    <location>
        <position position="310"/>
    </location>
</feature>
<evidence type="ECO:0000256" key="11">
    <source>
        <dbReference type="PIRSR" id="PIRSR601384-1"/>
    </source>
</evidence>
<dbReference type="GO" id="GO:0005576">
    <property type="term" value="C:extracellular region"/>
    <property type="evidence" value="ECO:0007669"/>
    <property type="project" value="UniProtKB-SubCell"/>
</dbReference>
<evidence type="ECO:0000256" key="1">
    <source>
        <dbReference type="ARBA" id="ARBA00001187"/>
    </source>
</evidence>
<dbReference type="Pfam" id="PF02102">
    <property type="entry name" value="Peptidase_M35"/>
    <property type="match status" value="1"/>
</dbReference>
<evidence type="ECO:0000256" key="12">
    <source>
        <dbReference type="PIRSR" id="PIRSR601384-2"/>
    </source>
</evidence>
<accession>A0AB34KPN2</accession>
<dbReference type="RefSeq" id="XP_069230172.1">
    <property type="nucleotide sequence ID" value="XM_069372760.1"/>
</dbReference>
<dbReference type="InterPro" id="IPR001384">
    <property type="entry name" value="Peptidase_M35"/>
</dbReference>
<dbReference type="PRINTS" id="PR00768">
    <property type="entry name" value="DEUTEROLYSIN"/>
</dbReference>
<evidence type="ECO:0000256" key="9">
    <source>
        <dbReference type="ARBA" id="ARBA00023049"/>
    </source>
</evidence>
<reference evidence="14 15" key="1">
    <citation type="journal article" date="2020" name="Microbiol. Resour. Announc.">
        <title>Draft Genome Sequence of a Cladosporium Species Isolated from the Mesophotic Ascidian Didemnum maculosum.</title>
        <authorList>
            <person name="Gioti A."/>
            <person name="Siaperas R."/>
            <person name="Nikolaivits E."/>
            <person name="Le Goff G."/>
            <person name="Ouazzani J."/>
            <person name="Kotoulas G."/>
            <person name="Topakas E."/>
        </authorList>
    </citation>
    <scope>NUCLEOTIDE SEQUENCE [LARGE SCALE GENOMIC DNA]</scope>
    <source>
        <strain evidence="14 15">TM138-S3</strain>
    </source>
</reference>
<name>A0AB34KPN2_9PEZI</name>
<feature type="signal peptide" evidence="13">
    <location>
        <begin position="1"/>
        <end position="19"/>
    </location>
</feature>
<keyword evidence="9 13" id="KW-0482">Metalloprotease</keyword>
<dbReference type="Gene3D" id="2.60.40.2970">
    <property type="match status" value="1"/>
</dbReference>
<keyword evidence="7 13" id="KW-0378">Hydrolase</keyword>
<evidence type="ECO:0000256" key="4">
    <source>
        <dbReference type="ARBA" id="ARBA00022685"/>
    </source>
</evidence>
<dbReference type="GO" id="GO:0006508">
    <property type="term" value="P:proteolysis"/>
    <property type="evidence" value="ECO:0007669"/>
    <property type="project" value="UniProtKB-KW"/>
</dbReference>
<dbReference type="EC" id="3.4.24.39" evidence="13"/>
<keyword evidence="3 13" id="KW-0645">Protease</keyword>